<accession>A0A9N7MSM1</accession>
<dbReference type="PROSITE" id="PS50158">
    <property type="entry name" value="ZF_CCHC"/>
    <property type="match status" value="1"/>
</dbReference>
<feature type="region of interest" description="Disordered" evidence="2">
    <location>
        <begin position="246"/>
        <end position="292"/>
    </location>
</feature>
<feature type="compositionally biased region" description="Low complexity" evidence="2">
    <location>
        <begin position="267"/>
        <end position="282"/>
    </location>
</feature>
<dbReference type="InterPro" id="IPR025558">
    <property type="entry name" value="DUF4283"/>
</dbReference>
<feature type="region of interest" description="Disordered" evidence="2">
    <location>
        <begin position="348"/>
        <end position="412"/>
    </location>
</feature>
<dbReference type="PANTHER" id="PTHR31286">
    <property type="entry name" value="GLYCINE-RICH CELL WALL STRUCTURAL PROTEIN 1.8-LIKE"/>
    <property type="match status" value="1"/>
</dbReference>
<dbReference type="Pfam" id="PF14111">
    <property type="entry name" value="DUF4283"/>
    <property type="match status" value="1"/>
</dbReference>
<feature type="domain" description="CCHC-type" evidence="3">
    <location>
        <begin position="204"/>
        <end position="217"/>
    </location>
</feature>
<evidence type="ECO:0000313" key="5">
    <source>
        <dbReference type="Proteomes" id="UP001153555"/>
    </source>
</evidence>
<evidence type="ECO:0000313" key="4">
    <source>
        <dbReference type="EMBL" id="CAA0814779.1"/>
    </source>
</evidence>
<dbReference type="InterPro" id="IPR001878">
    <property type="entry name" value="Znf_CCHC"/>
</dbReference>
<dbReference type="OrthoDB" id="994333at2759"/>
<dbReference type="InterPro" id="IPR025836">
    <property type="entry name" value="Zn_knuckle_CX2CX4HX4C"/>
</dbReference>
<dbReference type="AlphaFoldDB" id="A0A9N7MSM1"/>
<keyword evidence="1" id="KW-0862">Zinc</keyword>
<feature type="compositionally biased region" description="Basic and acidic residues" evidence="2">
    <location>
        <begin position="392"/>
        <end position="401"/>
    </location>
</feature>
<keyword evidence="1" id="KW-0479">Metal-binding</keyword>
<evidence type="ECO:0000256" key="2">
    <source>
        <dbReference type="SAM" id="MobiDB-lite"/>
    </source>
</evidence>
<feature type="non-terminal residue" evidence="4">
    <location>
        <position position="1"/>
    </location>
</feature>
<keyword evidence="5" id="KW-1185">Reference proteome</keyword>
<dbReference type="GO" id="GO:0003676">
    <property type="term" value="F:nucleic acid binding"/>
    <property type="evidence" value="ECO:0007669"/>
    <property type="project" value="InterPro"/>
</dbReference>
<reference evidence="4" key="1">
    <citation type="submission" date="2019-12" db="EMBL/GenBank/DDBJ databases">
        <authorList>
            <person name="Scholes J."/>
        </authorList>
    </citation>
    <scope>NUCLEOTIDE SEQUENCE</scope>
</reference>
<evidence type="ECO:0000256" key="1">
    <source>
        <dbReference type="PROSITE-ProRule" id="PRU00047"/>
    </source>
</evidence>
<dbReference type="Proteomes" id="UP001153555">
    <property type="component" value="Unassembled WGS sequence"/>
</dbReference>
<gene>
    <name evidence="4" type="ORF">SHERM_15044</name>
</gene>
<protein>
    <recommendedName>
        <fullName evidence="3">CCHC-type domain-containing protein</fullName>
    </recommendedName>
</protein>
<proteinExistence type="predicted"/>
<feature type="non-terminal residue" evidence="4">
    <location>
        <position position="412"/>
    </location>
</feature>
<sequence>ELTTRLQRFSLSQREENITDLDPTNIRLSSDECKRSLFGKIVGDRKAHLFGLKRTMEQIWQLKHPLTIRELEPSFFQFIFDSETEKSRVATGRNWSFENQYLILKEWQDDLSADHDCFTEMDMWVQVSNVPLNWLCSEVGLKIGRSFKKVKNVTICTGNGNCGRYLRLLVTVDLKEPLLRCTCIKLGDTFKRIEFKYEKLLNLCYYCGKIGHVDRTCNLRMEDIANGTLSEGQYGDWLKATEGTFSPKASKSSETMQMQENNNNPLGNSTMSNQNGMGNSSSPKPAALGPDKSMEKDFIASSSGQLSTSSQGNQVKTDLSPNKVLLLQFSNNEASNINEHLMDFTQSTSQQPVLVGKSKNQQDSKRKLSRRQNKTAANSPTHISQSLNEPNETSKRSRQDAMDDYNPSTQPE</sequence>
<comment type="caution">
    <text evidence="4">The sequence shown here is derived from an EMBL/GenBank/DDBJ whole genome shotgun (WGS) entry which is preliminary data.</text>
</comment>
<dbReference type="PANTHER" id="PTHR31286:SF178">
    <property type="entry name" value="DUF4283 DOMAIN-CONTAINING PROTEIN"/>
    <property type="match status" value="1"/>
</dbReference>
<dbReference type="GO" id="GO:0008270">
    <property type="term" value="F:zinc ion binding"/>
    <property type="evidence" value="ECO:0007669"/>
    <property type="project" value="UniProtKB-KW"/>
</dbReference>
<keyword evidence="1" id="KW-0863">Zinc-finger</keyword>
<dbReference type="InterPro" id="IPR040256">
    <property type="entry name" value="At4g02000-like"/>
</dbReference>
<dbReference type="Pfam" id="PF14392">
    <property type="entry name" value="zf-CCHC_4"/>
    <property type="match status" value="1"/>
</dbReference>
<evidence type="ECO:0000259" key="3">
    <source>
        <dbReference type="PROSITE" id="PS50158"/>
    </source>
</evidence>
<dbReference type="EMBL" id="CACSLK010012206">
    <property type="protein sequence ID" value="CAA0814779.1"/>
    <property type="molecule type" value="Genomic_DNA"/>
</dbReference>
<organism evidence="4 5">
    <name type="scientific">Striga hermonthica</name>
    <name type="common">Purple witchweed</name>
    <name type="synonym">Buchnera hermonthica</name>
    <dbReference type="NCBI Taxonomy" id="68872"/>
    <lineage>
        <taxon>Eukaryota</taxon>
        <taxon>Viridiplantae</taxon>
        <taxon>Streptophyta</taxon>
        <taxon>Embryophyta</taxon>
        <taxon>Tracheophyta</taxon>
        <taxon>Spermatophyta</taxon>
        <taxon>Magnoliopsida</taxon>
        <taxon>eudicotyledons</taxon>
        <taxon>Gunneridae</taxon>
        <taxon>Pentapetalae</taxon>
        <taxon>asterids</taxon>
        <taxon>lamiids</taxon>
        <taxon>Lamiales</taxon>
        <taxon>Orobanchaceae</taxon>
        <taxon>Buchnereae</taxon>
        <taxon>Striga</taxon>
    </lineage>
</organism>
<feature type="compositionally biased region" description="Polar residues" evidence="2">
    <location>
        <begin position="246"/>
        <end position="266"/>
    </location>
</feature>
<feature type="compositionally biased region" description="Polar residues" evidence="2">
    <location>
        <begin position="374"/>
        <end position="391"/>
    </location>
</feature>
<name>A0A9N7MSM1_STRHE</name>